<organism evidence="1 2">
    <name type="scientific">Acanthoscelides obtectus</name>
    <name type="common">Bean weevil</name>
    <name type="synonym">Bruchus obtectus</name>
    <dbReference type="NCBI Taxonomy" id="200917"/>
    <lineage>
        <taxon>Eukaryota</taxon>
        <taxon>Metazoa</taxon>
        <taxon>Ecdysozoa</taxon>
        <taxon>Arthropoda</taxon>
        <taxon>Hexapoda</taxon>
        <taxon>Insecta</taxon>
        <taxon>Pterygota</taxon>
        <taxon>Neoptera</taxon>
        <taxon>Endopterygota</taxon>
        <taxon>Coleoptera</taxon>
        <taxon>Polyphaga</taxon>
        <taxon>Cucujiformia</taxon>
        <taxon>Chrysomeloidea</taxon>
        <taxon>Chrysomelidae</taxon>
        <taxon>Bruchinae</taxon>
        <taxon>Bruchini</taxon>
        <taxon>Acanthoscelides</taxon>
    </lineage>
</organism>
<keyword evidence="2" id="KW-1185">Reference proteome</keyword>
<evidence type="ECO:0000313" key="1">
    <source>
        <dbReference type="EMBL" id="CAH1955208.1"/>
    </source>
</evidence>
<gene>
    <name evidence="1" type="ORF">ACAOBT_LOCUS963</name>
</gene>
<sequence length="27" mass="3133">MCRSYSEIATRCHLACRCKQQDTDTDP</sequence>
<dbReference type="Proteomes" id="UP001152888">
    <property type="component" value="Unassembled WGS sequence"/>
</dbReference>
<evidence type="ECO:0000313" key="2">
    <source>
        <dbReference type="Proteomes" id="UP001152888"/>
    </source>
</evidence>
<protein>
    <submittedName>
        <fullName evidence="1">Uncharacterized protein</fullName>
    </submittedName>
</protein>
<reference evidence="1" key="1">
    <citation type="submission" date="2022-03" db="EMBL/GenBank/DDBJ databases">
        <authorList>
            <person name="Sayadi A."/>
        </authorList>
    </citation>
    <scope>NUCLEOTIDE SEQUENCE</scope>
</reference>
<proteinExistence type="predicted"/>
<comment type="caution">
    <text evidence="1">The sequence shown here is derived from an EMBL/GenBank/DDBJ whole genome shotgun (WGS) entry which is preliminary data.</text>
</comment>
<dbReference type="AlphaFoldDB" id="A0A9P0JL58"/>
<accession>A0A9P0JL58</accession>
<name>A0A9P0JL58_ACAOB</name>
<dbReference type="EMBL" id="CAKOFQ010006658">
    <property type="protein sequence ID" value="CAH1955208.1"/>
    <property type="molecule type" value="Genomic_DNA"/>
</dbReference>